<dbReference type="PIRSF" id="PIRSF004682">
    <property type="entry name" value="GmhB"/>
    <property type="match status" value="1"/>
</dbReference>
<keyword evidence="1" id="KW-0119">Carbohydrate metabolism</keyword>
<dbReference type="InterPro" id="IPR023214">
    <property type="entry name" value="HAD_sf"/>
</dbReference>
<gene>
    <name evidence="2" type="primary">gmhB</name>
</gene>
<dbReference type="GO" id="GO:0005737">
    <property type="term" value="C:cytoplasm"/>
    <property type="evidence" value="ECO:0007669"/>
    <property type="project" value="UniProtKB-SubCell"/>
</dbReference>
<dbReference type="InterPro" id="IPR036412">
    <property type="entry name" value="HAD-like_sf"/>
</dbReference>
<dbReference type="PANTHER" id="PTHR42891">
    <property type="entry name" value="D-GLYCERO-BETA-D-MANNO-HEPTOSE-1,7-BISPHOSPHATE 7-PHOSPHATASE"/>
    <property type="match status" value="1"/>
</dbReference>
<evidence type="ECO:0000313" key="2">
    <source>
        <dbReference type="EMBL" id="AIE92848.1"/>
    </source>
</evidence>
<protein>
    <recommendedName>
        <fullName evidence="1">D,D-heptose 1,7-bisphosphate phosphatase</fullName>
        <ecNumber evidence="1">3.1.3.-</ecNumber>
    </recommendedName>
</protein>
<dbReference type="EMBL" id="KF900377">
    <property type="protein sequence ID" value="AIE92848.1"/>
    <property type="molecule type" value="Genomic_DNA"/>
</dbReference>
<accession>A0A075FNL7</accession>
<reference evidence="2" key="1">
    <citation type="journal article" date="2014" name="Genome Biol. Evol.">
        <title>Pangenome evidence for extensive interdomain horizontal transfer affecting lineage core and shell genes in uncultured planktonic thaumarchaeota and euryarchaeota.</title>
        <authorList>
            <person name="Deschamps P."/>
            <person name="Zivanovic Y."/>
            <person name="Moreira D."/>
            <person name="Rodriguez-Valera F."/>
            <person name="Lopez-Garcia P."/>
        </authorList>
    </citation>
    <scope>NUCLEOTIDE SEQUENCE</scope>
</reference>
<dbReference type="PANTHER" id="PTHR42891:SF1">
    <property type="entry name" value="D-GLYCERO-BETA-D-MANNO-HEPTOSE-1,7-BISPHOSPHATE 7-PHOSPHATASE"/>
    <property type="match status" value="1"/>
</dbReference>
<sequence>MLTPCRDDVNLFAPLHLPDLPGDVPWDGRIAYLDRDGVIIEGSENYVNSVDEVVLLHDSAKCVGDLRRAGYRICIVTNQSPINRGLWTSSNLSMIHDRMRQLLLQDDSDAHLDLVLHSPYAPWEGAWARKPFPGMLEAGRQLLNAASSDPSMDGQTIQFGDEWTSRPDESTSVMVGDRGVDMSAAVRFGVRGVLCDSDRGISEVIGEILGGSD</sequence>
<comment type="subcellular location">
    <subcellularLocation>
        <location evidence="1">Cytoplasm</location>
    </subcellularLocation>
</comment>
<dbReference type="AlphaFoldDB" id="A0A075FNL7"/>
<name>A0A075FNL7_9EURY</name>
<evidence type="ECO:0000256" key="1">
    <source>
        <dbReference type="PIRNR" id="PIRNR004682"/>
    </source>
</evidence>
<keyword evidence="1" id="KW-0963">Cytoplasm</keyword>
<dbReference type="InterPro" id="IPR006549">
    <property type="entry name" value="HAD-SF_hydro_IIIA"/>
</dbReference>
<keyword evidence="1 2" id="KW-0378">Hydrolase</keyword>
<organism evidence="2">
    <name type="scientific">uncultured marine group II/III euryarchaeote AD1000_28_D03</name>
    <dbReference type="NCBI Taxonomy" id="1457747"/>
    <lineage>
        <taxon>Archaea</taxon>
        <taxon>Methanobacteriati</taxon>
        <taxon>Methanobacteriota</taxon>
        <taxon>environmental samples</taxon>
    </lineage>
</organism>
<dbReference type="Pfam" id="PF13242">
    <property type="entry name" value="Hydrolase_like"/>
    <property type="match status" value="1"/>
</dbReference>
<proteinExistence type="inferred from homology"/>
<dbReference type="GO" id="GO:0016791">
    <property type="term" value="F:phosphatase activity"/>
    <property type="evidence" value="ECO:0007669"/>
    <property type="project" value="InterPro"/>
</dbReference>
<comment type="similarity">
    <text evidence="1">Belongs to the gmhB family.</text>
</comment>
<dbReference type="SUPFAM" id="SSF56784">
    <property type="entry name" value="HAD-like"/>
    <property type="match status" value="1"/>
</dbReference>
<dbReference type="EC" id="3.1.3.-" evidence="1"/>
<dbReference type="NCBIfam" id="TIGR01662">
    <property type="entry name" value="HAD-SF-IIIA"/>
    <property type="match status" value="1"/>
</dbReference>
<dbReference type="Gene3D" id="3.40.50.1000">
    <property type="entry name" value="HAD superfamily/HAD-like"/>
    <property type="match status" value="1"/>
</dbReference>
<dbReference type="GO" id="GO:0005975">
    <property type="term" value="P:carbohydrate metabolic process"/>
    <property type="evidence" value="ECO:0007669"/>
    <property type="project" value="InterPro"/>
</dbReference>
<dbReference type="InterPro" id="IPR004446">
    <property type="entry name" value="Heptose_bisP_phosphatase"/>
</dbReference>